<evidence type="ECO:0000256" key="1">
    <source>
        <dbReference type="SAM" id="MobiDB-lite"/>
    </source>
</evidence>
<name>A0A857MPC4_9BACT</name>
<protein>
    <submittedName>
        <fullName evidence="2">Uncharacterized protein</fullName>
    </submittedName>
</protein>
<accession>A0A857MPC4</accession>
<dbReference type="AlphaFoldDB" id="A0A857MPC4"/>
<feature type="compositionally biased region" description="Basic and acidic residues" evidence="1">
    <location>
        <begin position="1"/>
        <end position="12"/>
    </location>
</feature>
<sequence length="163" mass="18210">MSEITKLSHDDFVPTEPNQWDFSSPYANEADREQVNQLTGLFDTLAQRGDIERQLTSEYTLHEKTGKAEMPGFGAEQGVEYRAVTVLDEQGTSSEVQVTLGSEEEDKLRIILTRVGGNEYEGVVAGRIGKENKPLDKETARFLEAMAQDELIKTNLPEDETQA</sequence>
<reference evidence="2" key="1">
    <citation type="journal article" date="2021" name="Nat. Microbiol.">
        <title>Cocultivation of an ultrasmall environmental parasitic bacterium with lytic ability against bacteria associated with wastewater foams.</title>
        <authorList>
            <person name="Batinovic S."/>
            <person name="Rose J.J.A."/>
            <person name="Ratcliffe J."/>
            <person name="Seviour R.J."/>
            <person name="Petrovski S."/>
        </authorList>
    </citation>
    <scope>NUCLEOTIDE SEQUENCE</scope>
    <source>
        <strain evidence="2">JR1</strain>
    </source>
</reference>
<evidence type="ECO:0000313" key="3">
    <source>
        <dbReference type="Proteomes" id="UP001059824"/>
    </source>
</evidence>
<dbReference type="KEGG" id="mama:GII36_01490"/>
<gene>
    <name evidence="2" type="ORF">GII36_01490</name>
</gene>
<dbReference type="Proteomes" id="UP001059824">
    <property type="component" value="Chromosome"/>
</dbReference>
<dbReference type="EMBL" id="CP045921">
    <property type="protein sequence ID" value="QHN42520.1"/>
    <property type="molecule type" value="Genomic_DNA"/>
</dbReference>
<dbReference type="RefSeq" id="WP_260763892.1">
    <property type="nucleotide sequence ID" value="NZ_CP045921.1"/>
</dbReference>
<keyword evidence="3" id="KW-1185">Reference proteome</keyword>
<feature type="region of interest" description="Disordered" evidence="1">
    <location>
        <begin position="1"/>
        <end position="24"/>
    </location>
</feature>
<organism evidence="2 3">
    <name type="scientific">Candidatus Mycosynbacter amalyticus</name>
    <dbReference type="NCBI Taxonomy" id="2665156"/>
    <lineage>
        <taxon>Bacteria</taxon>
        <taxon>Candidatus Saccharimonadota</taxon>
        <taxon>Candidatus Saccharimonadota incertae sedis</taxon>
        <taxon>Candidatus Mycosynbacter</taxon>
    </lineage>
</organism>
<proteinExistence type="predicted"/>
<evidence type="ECO:0000313" key="2">
    <source>
        <dbReference type="EMBL" id="QHN42520.1"/>
    </source>
</evidence>